<accession>A0A1B0C680</accession>
<dbReference type="EMBL" id="JXJN01026460">
    <property type="status" value="NOT_ANNOTATED_CDS"/>
    <property type="molecule type" value="Genomic_DNA"/>
</dbReference>
<dbReference type="Proteomes" id="UP000092460">
    <property type="component" value="Unassembled WGS sequence"/>
</dbReference>
<dbReference type="EnsemblMetazoa" id="GPPI050248-RA">
    <property type="protein sequence ID" value="GPPI050248-PA"/>
    <property type="gene ID" value="GPPI050248"/>
</dbReference>
<dbReference type="VEuPathDB" id="VectorBase:GPPI050248"/>
<reference evidence="2" key="1">
    <citation type="submission" date="2015-01" db="EMBL/GenBank/DDBJ databases">
        <authorList>
            <person name="Aksoy S."/>
            <person name="Warren W."/>
            <person name="Wilson R.K."/>
        </authorList>
    </citation>
    <scope>NUCLEOTIDE SEQUENCE [LARGE SCALE GENOMIC DNA]</scope>
    <source>
        <strain evidence="2">IAEA</strain>
    </source>
</reference>
<name>A0A1B0C680_9MUSC</name>
<dbReference type="AlphaFoldDB" id="A0A1B0C680"/>
<evidence type="ECO:0000313" key="1">
    <source>
        <dbReference type="EnsemblMetazoa" id="GPPI050248-PA"/>
    </source>
</evidence>
<sequence>MRRPFSMPGQYERKAAKMVSNTKPKFKAQFLMPCWNIEFRRVLQMIRSAHCTTTIDTKNAVWHLLVEFLKALLLMKTYAWEAVLDIFLSNYKCVAKR</sequence>
<keyword evidence="2" id="KW-1185">Reference proteome</keyword>
<reference evidence="1" key="2">
    <citation type="submission" date="2020-05" db="UniProtKB">
        <authorList>
            <consortium name="EnsemblMetazoa"/>
        </authorList>
    </citation>
    <scope>IDENTIFICATION</scope>
    <source>
        <strain evidence="1">IAEA</strain>
    </source>
</reference>
<protein>
    <submittedName>
        <fullName evidence="1">Uncharacterized protein</fullName>
    </submittedName>
</protein>
<evidence type="ECO:0000313" key="2">
    <source>
        <dbReference type="Proteomes" id="UP000092460"/>
    </source>
</evidence>
<proteinExistence type="predicted"/>
<organism evidence="1 2">
    <name type="scientific">Glossina palpalis gambiensis</name>
    <dbReference type="NCBI Taxonomy" id="67801"/>
    <lineage>
        <taxon>Eukaryota</taxon>
        <taxon>Metazoa</taxon>
        <taxon>Ecdysozoa</taxon>
        <taxon>Arthropoda</taxon>
        <taxon>Hexapoda</taxon>
        <taxon>Insecta</taxon>
        <taxon>Pterygota</taxon>
        <taxon>Neoptera</taxon>
        <taxon>Endopterygota</taxon>
        <taxon>Diptera</taxon>
        <taxon>Brachycera</taxon>
        <taxon>Muscomorpha</taxon>
        <taxon>Hippoboscoidea</taxon>
        <taxon>Glossinidae</taxon>
        <taxon>Glossina</taxon>
    </lineage>
</organism>